<feature type="transmembrane region" description="Helical" evidence="1">
    <location>
        <begin position="66"/>
        <end position="86"/>
    </location>
</feature>
<reference evidence="2" key="1">
    <citation type="submission" date="2023-10" db="EMBL/GenBank/DDBJ databases">
        <authorList>
            <person name="Chen Y."/>
            <person name="Shah S."/>
            <person name="Dougan E. K."/>
            <person name="Thang M."/>
            <person name="Chan C."/>
        </authorList>
    </citation>
    <scope>NUCLEOTIDE SEQUENCE [LARGE SCALE GENOMIC DNA]</scope>
</reference>
<comment type="caution">
    <text evidence="2">The sequence shown here is derived from an EMBL/GenBank/DDBJ whole genome shotgun (WGS) entry which is preliminary data.</text>
</comment>
<gene>
    <name evidence="2" type="ORF">PCOR1329_LOCUS73481</name>
</gene>
<dbReference type="SUPFAM" id="SSF103481">
    <property type="entry name" value="Multidrug resistance efflux transporter EmrE"/>
    <property type="match status" value="1"/>
</dbReference>
<feature type="transmembrane region" description="Helical" evidence="1">
    <location>
        <begin position="98"/>
        <end position="120"/>
    </location>
</feature>
<evidence type="ECO:0008006" key="4">
    <source>
        <dbReference type="Google" id="ProtNLM"/>
    </source>
</evidence>
<evidence type="ECO:0000256" key="1">
    <source>
        <dbReference type="SAM" id="Phobius"/>
    </source>
</evidence>
<dbReference type="EMBL" id="CAUYUJ010019895">
    <property type="protein sequence ID" value="CAK0894431.1"/>
    <property type="molecule type" value="Genomic_DNA"/>
</dbReference>
<keyword evidence="1" id="KW-0472">Membrane</keyword>
<sequence length="225" mass="22656">MGTSCLACDDAVLLKSPFRDTQRKEHNLGITLGIALSGQVTASSWQPLQLLFGTALSFALGIEAPSFRKLAGVAMGMLGAALLVLADPNIRGAPAQTAGSLLGHAALFANTFSSGALFVIRKRLVAGASGGVEPLAPLCAVAWMHVLALPLVAALGVLATAASGTEGLAGAVASVATPPADDAATWAALAFYTLVPSVVCQSGTAWAAKALEPSTMATYSVLSRP</sequence>
<protein>
    <recommendedName>
        <fullName evidence="4">EamA domain-containing protein</fullName>
    </recommendedName>
</protein>
<dbReference type="Proteomes" id="UP001189429">
    <property type="component" value="Unassembled WGS sequence"/>
</dbReference>
<organism evidence="2 3">
    <name type="scientific">Prorocentrum cordatum</name>
    <dbReference type="NCBI Taxonomy" id="2364126"/>
    <lineage>
        <taxon>Eukaryota</taxon>
        <taxon>Sar</taxon>
        <taxon>Alveolata</taxon>
        <taxon>Dinophyceae</taxon>
        <taxon>Prorocentrales</taxon>
        <taxon>Prorocentraceae</taxon>
        <taxon>Prorocentrum</taxon>
    </lineage>
</organism>
<dbReference type="InterPro" id="IPR037185">
    <property type="entry name" value="EmrE-like"/>
</dbReference>
<accession>A0ABN9X542</accession>
<keyword evidence="1" id="KW-1133">Transmembrane helix</keyword>
<evidence type="ECO:0000313" key="3">
    <source>
        <dbReference type="Proteomes" id="UP001189429"/>
    </source>
</evidence>
<keyword evidence="1" id="KW-0812">Transmembrane</keyword>
<feature type="transmembrane region" description="Helical" evidence="1">
    <location>
        <begin position="140"/>
        <end position="161"/>
    </location>
</feature>
<proteinExistence type="predicted"/>
<evidence type="ECO:0000313" key="2">
    <source>
        <dbReference type="EMBL" id="CAK0894431.1"/>
    </source>
</evidence>
<name>A0ABN9X542_9DINO</name>
<keyword evidence="3" id="KW-1185">Reference proteome</keyword>